<proteinExistence type="predicted"/>
<organism evidence="1 2">
    <name type="scientific">Marinicella litoralis</name>
    <dbReference type="NCBI Taxonomy" id="644220"/>
    <lineage>
        <taxon>Bacteria</taxon>
        <taxon>Pseudomonadati</taxon>
        <taxon>Pseudomonadota</taxon>
        <taxon>Gammaproteobacteria</taxon>
        <taxon>Lysobacterales</taxon>
        <taxon>Marinicellaceae</taxon>
        <taxon>Marinicella</taxon>
    </lineage>
</organism>
<dbReference type="EMBL" id="SNZB01000002">
    <property type="protein sequence ID" value="TDR22549.1"/>
    <property type="molecule type" value="Genomic_DNA"/>
</dbReference>
<comment type="caution">
    <text evidence="1">The sequence shown here is derived from an EMBL/GenBank/DDBJ whole genome shotgun (WGS) entry which is preliminary data.</text>
</comment>
<name>A0A4R6XVG9_9GAMM</name>
<keyword evidence="2" id="KW-1185">Reference proteome</keyword>
<dbReference type="Proteomes" id="UP000295724">
    <property type="component" value="Unassembled WGS sequence"/>
</dbReference>
<evidence type="ECO:0000313" key="2">
    <source>
        <dbReference type="Proteomes" id="UP000295724"/>
    </source>
</evidence>
<evidence type="ECO:0000313" key="1">
    <source>
        <dbReference type="EMBL" id="TDR22549.1"/>
    </source>
</evidence>
<protein>
    <submittedName>
        <fullName evidence="1">Uncharacterized protein</fullName>
    </submittedName>
</protein>
<gene>
    <name evidence="1" type="ORF">C8D91_1040</name>
</gene>
<accession>A0A4R6XVG9</accession>
<reference evidence="1 2" key="1">
    <citation type="submission" date="2019-03" db="EMBL/GenBank/DDBJ databases">
        <title>Genomic Encyclopedia of Type Strains, Phase IV (KMG-IV): sequencing the most valuable type-strain genomes for metagenomic binning, comparative biology and taxonomic classification.</title>
        <authorList>
            <person name="Goeker M."/>
        </authorList>
    </citation>
    <scope>NUCLEOTIDE SEQUENCE [LARGE SCALE GENOMIC DNA]</scope>
    <source>
        <strain evidence="1 2">DSM 25488</strain>
    </source>
</reference>
<dbReference type="RefSeq" id="WP_099019184.1">
    <property type="nucleotide sequence ID" value="NZ_NIHB01000002.1"/>
</dbReference>
<sequence>MGSLIKSVVILAIIGALVNHFVLGEKSHRNQLVEYAVREINNMSGQMIDNETLLKGAYESSRGLVINYQLIDFQQISFDRKAMNERLLENLKRKNCGKREIQEVLELGVAVNYVYFNAIDKKFAEVVLDENTCRG</sequence>
<dbReference type="AlphaFoldDB" id="A0A4R6XVG9"/>
<dbReference type="Gene3D" id="3.30.300.250">
    <property type="match status" value="1"/>
</dbReference>